<dbReference type="GO" id="GO:0006397">
    <property type="term" value="P:mRNA processing"/>
    <property type="evidence" value="ECO:0007669"/>
    <property type="project" value="UniProtKB-KW"/>
</dbReference>
<keyword evidence="5" id="KW-0347">Helicase</keyword>
<evidence type="ECO:0000259" key="10">
    <source>
        <dbReference type="PROSITE" id="PS51194"/>
    </source>
</evidence>
<evidence type="ECO:0000256" key="5">
    <source>
        <dbReference type="ARBA" id="ARBA00022806"/>
    </source>
</evidence>
<dbReference type="PANTHER" id="PTHR18934">
    <property type="entry name" value="ATP-DEPENDENT RNA HELICASE"/>
    <property type="match status" value="1"/>
</dbReference>
<comment type="catalytic activity">
    <reaction evidence="8">
        <text>ATP + H2O = ADP + phosphate + H(+)</text>
        <dbReference type="Rhea" id="RHEA:13065"/>
        <dbReference type="ChEBI" id="CHEBI:15377"/>
        <dbReference type="ChEBI" id="CHEBI:15378"/>
        <dbReference type="ChEBI" id="CHEBI:30616"/>
        <dbReference type="ChEBI" id="CHEBI:43474"/>
        <dbReference type="ChEBI" id="CHEBI:456216"/>
        <dbReference type="EC" id="3.6.4.13"/>
    </reaction>
</comment>
<evidence type="ECO:0000313" key="12">
    <source>
        <dbReference type="Proteomes" id="UP000218209"/>
    </source>
</evidence>
<dbReference type="InterPro" id="IPR001650">
    <property type="entry name" value="Helicase_C-like"/>
</dbReference>
<dbReference type="InterPro" id="IPR011709">
    <property type="entry name" value="DEAD-box_helicase_OB_fold"/>
</dbReference>
<dbReference type="PROSITE" id="PS51192">
    <property type="entry name" value="HELICASE_ATP_BIND_1"/>
    <property type="match status" value="1"/>
</dbReference>
<dbReference type="EMBL" id="KV918947">
    <property type="protein sequence ID" value="OSX74439.1"/>
    <property type="molecule type" value="Genomic_DNA"/>
</dbReference>
<dbReference type="SMART" id="SM00487">
    <property type="entry name" value="DEXDc"/>
    <property type="match status" value="1"/>
</dbReference>
<dbReference type="Pfam" id="PF00271">
    <property type="entry name" value="Helicase_C"/>
    <property type="match status" value="1"/>
</dbReference>
<evidence type="ECO:0000256" key="7">
    <source>
        <dbReference type="ARBA" id="ARBA00023187"/>
    </source>
</evidence>
<dbReference type="PROSITE" id="PS51194">
    <property type="entry name" value="HELICASE_CTER"/>
    <property type="match status" value="1"/>
</dbReference>
<dbReference type="FunFam" id="3.40.50.300:FF:000615">
    <property type="entry name" value="pre-mRNA-splicing factor ATP-dependent RNA helicase DEAH7"/>
    <property type="match status" value="1"/>
</dbReference>
<reference evidence="11 12" key="1">
    <citation type="submission" date="2017-03" db="EMBL/GenBank/DDBJ databases">
        <title>WGS assembly of Porphyra umbilicalis.</title>
        <authorList>
            <person name="Brawley S.H."/>
            <person name="Blouin N.A."/>
            <person name="Ficko-Blean E."/>
            <person name="Wheeler G.L."/>
            <person name="Lohr M."/>
            <person name="Goodson H.V."/>
            <person name="Jenkins J.W."/>
            <person name="Blaby-Haas C.E."/>
            <person name="Helliwell K.E."/>
            <person name="Chan C."/>
            <person name="Marriage T."/>
            <person name="Bhattacharya D."/>
            <person name="Klein A.S."/>
            <person name="Badis Y."/>
            <person name="Brodie J."/>
            <person name="Cao Y."/>
            <person name="Collen J."/>
            <person name="Dittami S.M."/>
            <person name="Gachon C.M."/>
            <person name="Green B.R."/>
            <person name="Karpowicz S."/>
            <person name="Kim J.W."/>
            <person name="Kudahl U."/>
            <person name="Lin S."/>
            <person name="Michel G."/>
            <person name="Mittag M."/>
            <person name="Olson B.J."/>
            <person name="Pangilinan J."/>
            <person name="Peng Y."/>
            <person name="Qiu H."/>
            <person name="Shu S."/>
            <person name="Singer J.T."/>
            <person name="Smith A.G."/>
            <person name="Sprecher B.N."/>
            <person name="Wagner V."/>
            <person name="Wang W."/>
            <person name="Wang Z.-Y."/>
            <person name="Yan J."/>
            <person name="Yarish C."/>
            <person name="Zoeuner-Riek S."/>
            <person name="Zhuang Y."/>
            <person name="Zou Y."/>
            <person name="Lindquist E.A."/>
            <person name="Grimwood J."/>
            <person name="Barry K."/>
            <person name="Rokhsar D.S."/>
            <person name="Schmutz J."/>
            <person name="Stiller J.W."/>
            <person name="Grossman A.R."/>
            <person name="Prochnik S.E."/>
        </authorList>
    </citation>
    <scope>NUCLEOTIDE SEQUENCE [LARGE SCALE GENOMIC DNA]</scope>
    <source>
        <strain evidence="11">4086291</strain>
    </source>
</reference>
<dbReference type="InterPro" id="IPR027417">
    <property type="entry name" value="P-loop_NTPase"/>
</dbReference>
<dbReference type="Pfam" id="PF21010">
    <property type="entry name" value="HA2_C"/>
    <property type="match status" value="1"/>
</dbReference>
<keyword evidence="3" id="KW-0547">Nucleotide-binding</keyword>
<dbReference type="Proteomes" id="UP000218209">
    <property type="component" value="Unassembled WGS sequence"/>
</dbReference>
<dbReference type="FunFam" id="3.40.50.300:FF:000007">
    <property type="entry name" value="Pre-mRNA-splicing factor ATP-dependent RNA helicase"/>
    <property type="match status" value="1"/>
</dbReference>
<dbReference type="GO" id="GO:0003724">
    <property type="term" value="F:RNA helicase activity"/>
    <property type="evidence" value="ECO:0007669"/>
    <property type="project" value="UniProtKB-EC"/>
</dbReference>
<dbReference type="OrthoDB" id="10253254at2759"/>
<sequence>MQAERAALPIAAYKEELLAALRQYQVLIVEGETGSGKTTQLPQYLLDGGYRSICCTQPRRVAAMSVAARVAAERSVALGSTVGYSIRFEDCTSEATVLKYLTDGMLLREFLSEPDLASYDVIMVDEAHERSLSTDVVMGLVKDIARFRGDGLRVIIASATLNASKFCDYFDGAPLFSIPGRRFPVDILYTRAPEANYLDAAAVTVLQVHASQPAGDILVFLAGQDEIEDLEEALRERTRGRGSELGELLIAPIYASLPSEQQAAIFTPTPAGARKVVLATNIAETSVTIPGVVYVIDPGFAKQKAYNAATGMESLLVVPISRAAAVQRAGRAGRTQAGKCFRLYTKWSFTHEMEDQPVPELLRSNLAQVVLLLMSLGIDNLLAFDFVDAPPPETLLRSLELLYALGALSPAGKLTKRGRRMAELPLEPLMAAAVVASETYGCTEEVITICAMLSVAGALFYRPKAKAVLADAARAAFARASAGRGGGGGGGGDHLALLACYNQWRDSGHSTQWCYENFVQVRSLRRARDVREQLDALLDRVDVPRASVLDAGDGDLTPVVKALTAGYFPHACRLTKAGLYRTVKGGTTVHVHPSSALYRSERLPRYVLYHELVLTSKEFMRAVSEIEPGWLREVAPHYYTEQDVDVAAASAKMPRAVGRRS</sequence>
<dbReference type="AlphaFoldDB" id="A0A1X6P0P1"/>
<dbReference type="EC" id="3.6.4.13" evidence="1"/>
<keyword evidence="7" id="KW-0508">mRNA splicing</keyword>
<dbReference type="Pfam" id="PF04408">
    <property type="entry name" value="WHD_HA2"/>
    <property type="match status" value="1"/>
</dbReference>
<dbReference type="SMART" id="SM00847">
    <property type="entry name" value="HA2"/>
    <property type="match status" value="1"/>
</dbReference>
<evidence type="ECO:0000256" key="3">
    <source>
        <dbReference type="ARBA" id="ARBA00022741"/>
    </source>
</evidence>
<dbReference type="InterPro" id="IPR014001">
    <property type="entry name" value="Helicase_ATP-bd"/>
</dbReference>
<evidence type="ECO:0000256" key="1">
    <source>
        <dbReference type="ARBA" id="ARBA00012552"/>
    </source>
</evidence>
<evidence type="ECO:0000256" key="6">
    <source>
        <dbReference type="ARBA" id="ARBA00022840"/>
    </source>
</evidence>
<dbReference type="GO" id="GO:0008380">
    <property type="term" value="P:RNA splicing"/>
    <property type="evidence" value="ECO:0007669"/>
    <property type="project" value="UniProtKB-KW"/>
</dbReference>
<keyword evidence="2" id="KW-0507">mRNA processing</keyword>
<dbReference type="Gene3D" id="1.20.120.1080">
    <property type="match status" value="1"/>
</dbReference>
<dbReference type="Gene3D" id="3.40.50.300">
    <property type="entry name" value="P-loop containing nucleotide triphosphate hydrolases"/>
    <property type="match status" value="2"/>
</dbReference>
<accession>A0A1X6P0P1</accession>
<dbReference type="SMART" id="SM00490">
    <property type="entry name" value="HELICc"/>
    <property type="match status" value="1"/>
</dbReference>
<evidence type="ECO:0000256" key="4">
    <source>
        <dbReference type="ARBA" id="ARBA00022801"/>
    </source>
</evidence>
<evidence type="ECO:0000313" key="11">
    <source>
        <dbReference type="EMBL" id="OSX74439.1"/>
    </source>
</evidence>
<keyword evidence="6" id="KW-0067">ATP-binding</keyword>
<proteinExistence type="predicted"/>
<dbReference type="CDD" id="cd18791">
    <property type="entry name" value="SF2_C_RHA"/>
    <property type="match status" value="1"/>
</dbReference>
<dbReference type="GO" id="GO:0005524">
    <property type="term" value="F:ATP binding"/>
    <property type="evidence" value="ECO:0007669"/>
    <property type="project" value="UniProtKB-KW"/>
</dbReference>
<dbReference type="GO" id="GO:0003723">
    <property type="term" value="F:RNA binding"/>
    <property type="evidence" value="ECO:0007669"/>
    <property type="project" value="TreeGrafter"/>
</dbReference>
<dbReference type="GO" id="GO:0071013">
    <property type="term" value="C:catalytic step 2 spliceosome"/>
    <property type="evidence" value="ECO:0007669"/>
    <property type="project" value="TreeGrafter"/>
</dbReference>
<protein>
    <recommendedName>
        <fullName evidence="1">RNA helicase</fullName>
        <ecNumber evidence="1">3.6.4.13</ecNumber>
    </recommendedName>
</protein>
<dbReference type="InterPro" id="IPR048333">
    <property type="entry name" value="HA2_WH"/>
</dbReference>
<dbReference type="Pfam" id="PF07717">
    <property type="entry name" value="OB_NTP_bind"/>
    <property type="match status" value="1"/>
</dbReference>
<dbReference type="GO" id="GO:0016787">
    <property type="term" value="F:hydrolase activity"/>
    <property type="evidence" value="ECO:0007669"/>
    <property type="project" value="UniProtKB-KW"/>
</dbReference>
<dbReference type="SUPFAM" id="SSF52540">
    <property type="entry name" value="P-loop containing nucleoside triphosphate hydrolases"/>
    <property type="match status" value="1"/>
</dbReference>
<dbReference type="InterPro" id="IPR007502">
    <property type="entry name" value="Helicase-assoc_dom"/>
</dbReference>
<name>A0A1X6P0P1_PORUM</name>
<feature type="domain" description="Helicase ATP-binding" evidence="9">
    <location>
        <begin position="18"/>
        <end position="179"/>
    </location>
</feature>
<keyword evidence="12" id="KW-1185">Reference proteome</keyword>
<evidence type="ECO:0000256" key="2">
    <source>
        <dbReference type="ARBA" id="ARBA00022664"/>
    </source>
</evidence>
<evidence type="ECO:0000256" key="8">
    <source>
        <dbReference type="ARBA" id="ARBA00047984"/>
    </source>
</evidence>
<feature type="domain" description="Helicase C-terminal" evidence="10">
    <location>
        <begin position="204"/>
        <end position="377"/>
    </location>
</feature>
<evidence type="ECO:0000259" key="9">
    <source>
        <dbReference type="PROSITE" id="PS51192"/>
    </source>
</evidence>
<gene>
    <name evidence="11" type="ORF">BU14_0289s0019</name>
</gene>
<dbReference type="PANTHER" id="PTHR18934:SF83">
    <property type="entry name" value="PRE-MRNA-SPLICING FACTOR ATP-DEPENDENT RNA HELICASE DHX16"/>
    <property type="match status" value="1"/>
</dbReference>
<organism evidence="11 12">
    <name type="scientific">Porphyra umbilicalis</name>
    <name type="common">Purple laver</name>
    <name type="synonym">Red alga</name>
    <dbReference type="NCBI Taxonomy" id="2786"/>
    <lineage>
        <taxon>Eukaryota</taxon>
        <taxon>Rhodophyta</taxon>
        <taxon>Bangiophyceae</taxon>
        <taxon>Bangiales</taxon>
        <taxon>Bangiaceae</taxon>
        <taxon>Porphyra</taxon>
    </lineage>
</organism>
<keyword evidence="4" id="KW-0378">Hydrolase</keyword>